<comment type="caution">
    <text evidence="2">The sequence shown here is derived from an EMBL/GenBank/DDBJ whole genome shotgun (WGS) entry which is preliminary data.</text>
</comment>
<dbReference type="Pfam" id="PF01928">
    <property type="entry name" value="CYTH"/>
    <property type="match status" value="1"/>
</dbReference>
<dbReference type="RefSeq" id="WP_264144841.1">
    <property type="nucleotide sequence ID" value="NZ_JAOYEY010000051.1"/>
</dbReference>
<sequence>MSQEIEIEFKNLLTRNEFKNIKEVFQLKDEQFFLQENHYFDTSQFSLKDLGSALRIRKKQNQFVMTLKEPAQVGILETHQIVTKKAAQQMMETGILEDGQITERLTSLGINKADMTYFGTLSTLRAEINYKNGLLVIDHSRYLNIEDFELEYEVTDEQEGKKIFNTLLEELNIPIRETKNKIRRFYEQKYSEMR</sequence>
<evidence type="ECO:0000259" key="1">
    <source>
        <dbReference type="PROSITE" id="PS51707"/>
    </source>
</evidence>
<organism evidence="2 3">
    <name type="scientific">Metabacillus halosaccharovorans</name>
    <dbReference type="NCBI Taxonomy" id="930124"/>
    <lineage>
        <taxon>Bacteria</taxon>
        <taxon>Bacillati</taxon>
        <taxon>Bacillota</taxon>
        <taxon>Bacilli</taxon>
        <taxon>Bacillales</taxon>
        <taxon>Bacillaceae</taxon>
        <taxon>Metabacillus</taxon>
    </lineage>
</organism>
<accession>A0ABT3DQH7</accession>
<dbReference type="InterPro" id="IPR033469">
    <property type="entry name" value="CYTH-like_dom_sf"/>
</dbReference>
<proteinExistence type="predicted"/>
<keyword evidence="3" id="KW-1185">Reference proteome</keyword>
<evidence type="ECO:0000313" key="3">
    <source>
        <dbReference type="Proteomes" id="UP001526147"/>
    </source>
</evidence>
<dbReference type="InterPro" id="IPR023577">
    <property type="entry name" value="CYTH_domain"/>
</dbReference>
<dbReference type="CDD" id="cd07762">
    <property type="entry name" value="CYTH-like_Pase_1"/>
    <property type="match status" value="1"/>
</dbReference>
<dbReference type="Gene3D" id="2.40.320.10">
    <property type="entry name" value="Hypothetical Protein Pfu-838710-001"/>
    <property type="match status" value="1"/>
</dbReference>
<dbReference type="Proteomes" id="UP001526147">
    <property type="component" value="Unassembled WGS sequence"/>
</dbReference>
<gene>
    <name evidence="2" type="ORF">OIH86_24480</name>
</gene>
<reference evidence="2 3" key="1">
    <citation type="submission" date="2022-10" db="EMBL/GenBank/DDBJ databases">
        <title>Draft genome assembly of moderately radiation resistant bacterium Metabacillus halosaccharovorans.</title>
        <authorList>
            <person name="Pal S."/>
            <person name="Gopinathan A."/>
        </authorList>
    </citation>
    <scope>NUCLEOTIDE SEQUENCE [LARGE SCALE GENOMIC DNA]</scope>
    <source>
        <strain evidence="2 3">VITHBRA001</strain>
    </source>
</reference>
<dbReference type="PIRSF" id="PIRSF012526">
    <property type="entry name" value="CYTH_UCP012526"/>
    <property type="match status" value="1"/>
</dbReference>
<dbReference type="InterPro" id="IPR009195">
    <property type="entry name" value="Uncharacterised_YjbK"/>
</dbReference>
<evidence type="ECO:0000313" key="2">
    <source>
        <dbReference type="EMBL" id="MCV9888816.1"/>
    </source>
</evidence>
<dbReference type="PROSITE" id="PS51707">
    <property type="entry name" value="CYTH"/>
    <property type="match status" value="1"/>
</dbReference>
<dbReference type="SMART" id="SM01118">
    <property type="entry name" value="CYTH"/>
    <property type="match status" value="1"/>
</dbReference>
<dbReference type="EMBL" id="JAOYEY010000051">
    <property type="protein sequence ID" value="MCV9888816.1"/>
    <property type="molecule type" value="Genomic_DNA"/>
</dbReference>
<feature type="domain" description="CYTH" evidence="1">
    <location>
        <begin position="4"/>
        <end position="192"/>
    </location>
</feature>
<protein>
    <submittedName>
        <fullName evidence="2">CYTH domain-containing protein</fullName>
    </submittedName>
</protein>
<dbReference type="SUPFAM" id="SSF55154">
    <property type="entry name" value="CYTH-like phosphatases"/>
    <property type="match status" value="1"/>
</dbReference>
<name>A0ABT3DQH7_9BACI</name>